<accession>A0A3R7MIA1</accession>
<dbReference type="InterPro" id="IPR004839">
    <property type="entry name" value="Aminotransferase_I/II_large"/>
</dbReference>
<dbReference type="Pfam" id="PF00155">
    <property type="entry name" value="Aminotran_1_2"/>
    <property type="match status" value="1"/>
</dbReference>
<evidence type="ECO:0000259" key="5">
    <source>
        <dbReference type="Pfam" id="PF00155"/>
    </source>
</evidence>
<evidence type="ECO:0000313" key="7">
    <source>
        <dbReference type="Proteomes" id="UP000283509"/>
    </source>
</evidence>
<dbReference type="GO" id="GO:1901605">
    <property type="term" value="P:alpha-amino acid metabolic process"/>
    <property type="evidence" value="ECO:0007669"/>
    <property type="project" value="TreeGrafter"/>
</dbReference>
<dbReference type="GO" id="GO:0016212">
    <property type="term" value="F:kynurenine-oxoglutarate transaminase activity"/>
    <property type="evidence" value="ECO:0007669"/>
    <property type="project" value="TreeGrafter"/>
</dbReference>
<dbReference type="GO" id="GO:0030170">
    <property type="term" value="F:pyridoxal phosphate binding"/>
    <property type="evidence" value="ECO:0007669"/>
    <property type="project" value="InterPro"/>
</dbReference>
<dbReference type="OrthoDB" id="691673at2759"/>
<dbReference type="InterPro" id="IPR015421">
    <property type="entry name" value="PyrdxlP-dep_Trfase_major"/>
</dbReference>
<gene>
    <name evidence="6" type="ORF">C7M84_024395</name>
</gene>
<keyword evidence="2" id="KW-0032">Aminotransferase</keyword>
<evidence type="ECO:0000313" key="6">
    <source>
        <dbReference type="EMBL" id="ROT82436.1"/>
    </source>
</evidence>
<dbReference type="Gene3D" id="3.40.640.10">
    <property type="entry name" value="Type I PLP-dependent aspartate aminotransferase-like (Major domain)"/>
    <property type="match status" value="1"/>
</dbReference>
<dbReference type="PANTHER" id="PTHR42790:SF19">
    <property type="entry name" value="KYNURENINE_ALPHA-AMINOADIPATE AMINOTRANSFERASE, MITOCHONDRIAL"/>
    <property type="match status" value="1"/>
</dbReference>
<proteinExistence type="predicted"/>
<dbReference type="CDD" id="cd00609">
    <property type="entry name" value="AAT_like"/>
    <property type="match status" value="1"/>
</dbReference>
<dbReference type="SUPFAM" id="SSF53383">
    <property type="entry name" value="PLP-dependent transferases"/>
    <property type="match status" value="1"/>
</dbReference>
<comment type="cofactor">
    <cofactor evidence="1">
        <name>pyridoxal 5'-phosphate</name>
        <dbReference type="ChEBI" id="CHEBI:597326"/>
    </cofactor>
</comment>
<keyword evidence="4" id="KW-0663">Pyridoxal phosphate</keyword>
<dbReference type="PANTHER" id="PTHR42790">
    <property type="entry name" value="AMINOTRANSFERASE"/>
    <property type="match status" value="1"/>
</dbReference>
<keyword evidence="3" id="KW-0808">Transferase</keyword>
<dbReference type="FunFam" id="3.90.1150.10:FF:000166">
    <property type="entry name" value="Kynurenine/alpha-aminoadipate aminotransferase, mitochondrial"/>
    <property type="match status" value="1"/>
</dbReference>
<dbReference type="InterPro" id="IPR015424">
    <property type="entry name" value="PyrdxlP-dep_Trfase"/>
</dbReference>
<dbReference type="STRING" id="6689.A0A3R7MIA1"/>
<dbReference type="EMBL" id="QCYY01000822">
    <property type="protein sequence ID" value="ROT82436.1"/>
    <property type="molecule type" value="Genomic_DNA"/>
</dbReference>
<evidence type="ECO:0000256" key="1">
    <source>
        <dbReference type="ARBA" id="ARBA00001933"/>
    </source>
</evidence>
<dbReference type="AlphaFoldDB" id="A0A3R7MIA1"/>
<organism evidence="6 7">
    <name type="scientific">Penaeus vannamei</name>
    <name type="common">Whiteleg shrimp</name>
    <name type="synonym">Litopenaeus vannamei</name>
    <dbReference type="NCBI Taxonomy" id="6689"/>
    <lineage>
        <taxon>Eukaryota</taxon>
        <taxon>Metazoa</taxon>
        <taxon>Ecdysozoa</taxon>
        <taxon>Arthropoda</taxon>
        <taxon>Crustacea</taxon>
        <taxon>Multicrustacea</taxon>
        <taxon>Malacostraca</taxon>
        <taxon>Eumalacostraca</taxon>
        <taxon>Eucarida</taxon>
        <taxon>Decapoda</taxon>
        <taxon>Dendrobranchiata</taxon>
        <taxon>Penaeoidea</taxon>
        <taxon>Penaeidae</taxon>
        <taxon>Penaeus</taxon>
    </lineage>
</organism>
<feature type="domain" description="Aminotransferase class I/classII large" evidence="5">
    <location>
        <begin position="86"/>
        <end position="430"/>
    </location>
</feature>
<dbReference type="InterPro" id="IPR050859">
    <property type="entry name" value="Class-I_PLP-dep_aminotransf"/>
</dbReference>
<reference evidence="6 7" key="1">
    <citation type="submission" date="2018-04" db="EMBL/GenBank/DDBJ databases">
        <authorList>
            <person name="Zhang X."/>
            <person name="Yuan J."/>
            <person name="Li F."/>
            <person name="Xiang J."/>
        </authorList>
    </citation>
    <scope>NUCLEOTIDE SEQUENCE [LARGE SCALE GENOMIC DNA]</scope>
    <source>
        <tissue evidence="6">Muscle</tissue>
    </source>
</reference>
<name>A0A3R7MIA1_PENVA</name>
<reference evidence="6 7" key="2">
    <citation type="submission" date="2019-01" db="EMBL/GenBank/DDBJ databases">
        <title>The decoding of complex shrimp genome reveals the adaptation for benthos swimmer, frequently molting mechanism and breeding impact on genome.</title>
        <authorList>
            <person name="Sun Y."/>
            <person name="Gao Y."/>
            <person name="Yu Y."/>
        </authorList>
    </citation>
    <scope>NUCLEOTIDE SEQUENCE [LARGE SCALE GENOMIC DNA]</scope>
    <source>
        <tissue evidence="6">Muscle</tissue>
    </source>
</reference>
<protein>
    <recommendedName>
        <fullName evidence="5">Aminotransferase class I/classII large domain-containing protein</fullName>
    </recommendedName>
</protein>
<keyword evidence="7" id="KW-1185">Reference proteome</keyword>
<comment type="caution">
    <text evidence="6">The sequence shown here is derived from an EMBL/GenBank/DDBJ whole genome shotgun (WGS) entry which is preliminary data.</text>
</comment>
<evidence type="ECO:0000256" key="2">
    <source>
        <dbReference type="ARBA" id="ARBA00022576"/>
    </source>
</evidence>
<sequence length="447" mass="50811">MTRRCRFPGIRLVSAPLLRGRMDYSRFLSTNAKTRKPSWITQLRSYLANPSSDILWLAGGHPDASLFPFKETTITLKNGQEIHLNQDLMATSLQYGPIEGHTPLLKYLADLTQKLHSPPRWSETRQLVTVGGQDGMAKAFVMLTDPGDYVVVPEPCYAGIFSELTSLNPHYLPVEEDEEGMRSDLLRSALARWKSEIGETHSEKRLKFMYTNPSGSNPSGTNMSEKRRREIYALACEYDFLILEDDAYYFLQFQDDFPPSFLSLDTEGRVLRFDSFSKTVSAGLRVGYVTGPEFLVEKISQHIMATVMGGSSLSQVLVTELFHMWGLEGFLRHVKEVRDMYRRRRDAALSAAEKHLTGLCEWRKPGGGMFLWLKVPKVKDTQAMLLERGTKKSILLVPGNGFTTRPELPCQYMRASYSTVLPEEMDKAFQILAEVIRDEIQLNNEVK</sequence>
<evidence type="ECO:0000256" key="3">
    <source>
        <dbReference type="ARBA" id="ARBA00022679"/>
    </source>
</evidence>
<evidence type="ECO:0000256" key="4">
    <source>
        <dbReference type="ARBA" id="ARBA00022898"/>
    </source>
</evidence>
<dbReference type="Proteomes" id="UP000283509">
    <property type="component" value="Unassembled WGS sequence"/>
</dbReference>